<evidence type="ECO:0000313" key="2">
    <source>
        <dbReference type="Proteomes" id="UP000253426"/>
    </source>
</evidence>
<keyword evidence="2" id="KW-1185">Reference proteome</keyword>
<dbReference type="EMBL" id="QNRR01000018">
    <property type="protein sequence ID" value="RBP36053.1"/>
    <property type="molecule type" value="Genomic_DNA"/>
</dbReference>
<dbReference type="AlphaFoldDB" id="A0A366H4K3"/>
<dbReference type="InterPro" id="IPR011473">
    <property type="entry name" value="DUF1579"/>
</dbReference>
<comment type="caution">
    <text evidence="1">The sequence shown here is derived from an EMBL/GenBank/DDBJ whole genome shotgun (WGS) entry which is preliminary data.</text>
</comment>
<protein>
    <submittedName>
        <fullName evidence="1">Uncharacterized protein DUF1579</fullName>
    </submittedName>
</protein>
<sequence>MPQMPPPVKEHEWLKQFVGEWDTSVEVYMEPGKPPMTCKGSETAKMVGGFWVIGEGKAEMMGMPMSSLITLGYDPAKKKYIGTWIDGMSSYLWQYEGTVDEAGKLLTLESSGPCPKSQGKLREFRETVEFKSPDHRIFTSSIKEDDGKWTLIVKGEYTRKK</sequence>
<proteinExistence type="predicted"/>
<dbReference type="Pfam" id="PF07617">
    <property type="entry name" value="DUF1579"/>
    <property type="match status" value="1"/>
</dbReference>
<gene>
    <name evidence="1" type="ORF">DES53_1181</name>
</gene>
<dbReference type="Proteomes" id="UP000253426">
    <property type="component" value="Unassembled WGS sequence"/>
</dbReference>
<evidence type="ECO:0000313" key="1">
    <source>
        <dbReference type="EMBL" id="RBP36053.1"/>
    </source>
</evidence>
<reference evidence="1 2" key="1">
    <citation type="submission" date="2018-06" db="EMBL/GenBank/DDBJ databases">
        <title>Genomic Encyclopedia of Type Strains, Phase IV (KMG-IV): sequencing the most valuable type-strain genomes for metagenomic binning, comparative biology and taxonomic classification.</title>
        <authorList>
            <person name="Goeker M."/>
        </authorList>
    </citation>
    <scope>NUCLEOTIDE SEQUENCE [LARGE SCALE GENOMIC DNA]</scope>
    <source>
        <strain evidence="1 2">DSM 25532</strain>
    </source>
</reference>
<accession>A0A366H4K3</accession>
<organism evidence="1 2">
    <name type="scientific">Roseimicrobium gellanilyticum</name>
    <dbReference type="NCBI Taxonomy" id="748857"/>
    <lineage>
        <taxon>Bacteria</taxon>
        <taxon>Pseudomonadati</taxon>
        <taxon>Verrucomicrobiota</taxon>
        <taxon>Verrucomicrobiia</taxon>
        <taxon>Verrucomicrobiales</taxon>
        <taxon>Verrucomicrobiaceae</taxon>
        <taxon>Roseimicrobium</taxon>
    </lineage>
</organism>
<name>A0A366H4K3_9BACT</name>